<proteinExistence type="predicted"/>
<gene>
    <name evidence="2" type="ORF">GCM10007053_15550</name>
</gene>
<feature type="domain" description="Methyltransferase type 11" evidence="1">
    <location>
        <begin position="61"/>
        <end position="108"/>
    </location>
</feature>
<reference evidence="2" key="1">
    <citation type="journal article" date="2014" name="Int. J. Syst. Evol. Microbiol.">
        <title>Complete genome sequence of Corynebacterium casei LMG S-19264T (=DSM 44701T), isolated from a smear-ripened cheese.</title>
        <authorList>
            <consortium name="US DOE Joint Genome Institute (JGI-PGF)"/>
            <person name="Walter F."/>
            <person name="Albersmeier A."/>
            <person name="Kalinowski J."/>
            <person name="Ruckert C."/>
        </authorList>
    </citation>
    <scope>NUCLEOTIDE SEQUENCE</scope>
    <source>
        <strain evidence="2">KCTC 23430</strain>
    </source>
</reference>
<dbReference type="Pfam" id="PF08241">
    <property type="entry name" value="Methyltransf_11"/>
    <property type="match status" value="1"/>
</dbReference>
<evidence type="ECO:0000313" key="2">
    <source>
        <dbReference type="EMBL" id="GHD31953.1"/>
    </source>
</evidence>
<sequence>MQKSIYDFIKICAEELVVSEPIYEFGSLQVMGKPEENLRPLFPRKVYVGADMRAGPGVDIELNLHAIELPDNTAGSIICADTLEHVEYPRKAVKEMFRVLKPGGVLIMTSLFKFPIHDYPNDFWRFTPEGFKSLMEDFVGVEVFSYGRLEHSPQCVVTVGYKGVGGSTTTFNARCGKWSDWNTSVLRELHRRMQEAERVVGEGERVKEDGSASGKRLSTMSESRMDWIDDMSVRCDDVKLSLVQGLKVFPSTEDEIVLFKDPKFVDHYLNTLEGFRADNVIEVGVWDGGSAIFFWNLLKPDRLSCVELKKSVPPLEAYISRREVTDSFRLHTSTDQSDKQSLGKIVVDDFGGNPLDLIIDDASHLYGPSKATFEALFPHLRPGGLFILEDWKAGLIFPKLSKDGEDLGPPLHRLVHEILQLSLLEHRVVASIKCVHNFVVIERGHQALNPEEFKVPEHPEMV</sequence>
<dbReference type="SUPFAM" id="SSF53335">
    <property type="entry name" value="S-adenosyl-L-methionine-dependent methyltransferases"/>
    <property type="match status" value="2"/>
</dbReference>
<dbReference type="Pfam" id="PF13578">
    <property type="entry name" value="Methyltransf_24"/>
    <property type="match status" value="1"/>
</dbReference>
<dbReference type="InterPro" id="IPR029063">
    <property type="entry name" value="SAM-dependent_MTases_sf"/>
</dbReference>
<keyword evidence="3" id="KW-1185">Reference proteome</keyword>
<evidence type="ECO:0000259" key="1">
    <source>
        <dbReference type="Pfam" id="PF08241"/>
    </source>
</evidence>
<dbReference type="GO" id="GO:0008757">
    <property type="term" value="F:S-adenosylmethionine-dependent methyltransferase activity"/>
    <property type="evidence" value="ECO:0007669"/>
    <property type="project" value="InterPro"/>
</dbReference>
<reference evidence="2" key="2">
    <citation type="submission" date="2020-09" db="EMBL/GenBank/DDBJ databases">
        <authorList>
            <person name="Sun Q."/>
            <person name="Kim S."/>
        </authorList>
    </citation>
    <scope>NUCLEOTIDE SEQUENCE</scope>
    <source>
        <strain evidence="2">KCTC 23430</strain>
    </source>
</reference>
<dbReference type="InterPro" id="IPR013216">
    <property type="entry name" value="Methyltransf_11"/>
</dbReference>
<comment type="caution">
    <text evidence="2">The sequence shown here is derived from an EMBL/GenBank/DDBJ whole genome shotgun (WGS) entry which is preliminary data.</text>
</comment>
<evidence type="ECO:0000313" key="3">
    <source>
        <dbReference type="Proteomes" id="UP000644693"/>
    </source>
</evidence>
<organism evidence="2 3">
    <name type="scientific">Parahalioglobus pacificus</name>
    <dbReference type="NCBI Taxonomy" id="930806"/>
    <lineage>
        <taxon>Bacteria</taxon>
        <taxon>Pseudomonadati</taxon>
        <taxon>Pseudomonadota</taxon>
        <taxon>Gammaproteobacteria</taxon>
        <taxon>Cellvibrionales</taxon>
        <taxon>Halieaceae</taxon>
        <taxon>Parahalioglobus</taxon>
    </lineage>
</organism>
<protein>
    <recommendedName>
        <fullName evidence="1">Methyltransferase type 11 domain-containing protein</fullName>
    </recommendedName>
</protein>
<dbReference type="Proteomes" id="UP000644693">
    <property type="component" value="Unassembled WGS sequence"/>
</dbReference>
<name>A0A918XHU4_9GAMM</name>
<accession>A0A918XHU4</accession>
<dbReference type="Gene3D" id="3.40.50.150">
    <property type="entry name" value="Vaccinia Virus protein VP39"/>
    <property type="match status" value="2"/>
</dbReference>
<dbReference type="RefSeq" id="WP_189476868.1">
    <property type="nucleotide sequence ID" value="NZ_BMYM01000001.1"/>
</dbReference>
<dbReference type="EMBL" id="BMYM01000001">
    <property type="protein sequence ID" value="GHD31953.1"/>
    <property type="molecule type" value="Genomic_DNA"/>
</dbReference>
<dbReference type="AlphaFoldDB" id="A0A918XHU4"/>